<gene>
    <name evidence="8" type="ORF">KQ657_000157</name>
</gene>
<dbReference type="SUPFAM" id="SSF47954">
    <property type="entry name" value="Cyclin-like"/>
    <property type="match status" value="2"/>
</dbReference>
<dbReference type="InterPro" id="IPR013763">
    <property type="entry name" value="Cyclin-like_dom"/>
</dbReference>
<dbReference type="Pfam" id="PF02984">
    <property type="entry name" value="Cyclin_C"/>
    <property type="match status" value="1"/>
</dbReference>
<comment type="similarity">
    <text evidence="1 5">Belongs to the cyclin family.</text>
</comment>
<dbReference type="RefSeq" id="XP_043051690.1">
    <property type="nucleotide sequence ID" value="XM_043191013.1"/>
</dbReference>
<dbReference type="GO" id="GO:0016538">
    <property type="term" value="F:cyclin-dependent protein serine/threonine kinase regulator activity"/>
    <property type="evidence" value="ECO:0007669"/>
    <property type="project" value="UniProtKB-ARBA"/>
</dbReference>
<dbReference type="GeneID" id="66113531"/>
<feature type="region of interest" description="Disordered" evidence="6">
    <location>
        <begin position="553"/>
        <end position="589"/>
    </location>
</feature>
<proteinExistence type="inferred from homology"/>
<dbReference type="GO" id="GO:0051301">
    <property type="term" value="P:cell division"/>
    <property type="evidence" value="ECO:0007669"/>
    <property type="project" value="UniProtKB-KW"/>
</dbReference>
<dbReference type="EMBL" id="JAHMUF010000001">
    <property type="protein sequence ID" value="KAG7196145.1"/>
    <property type="molecule type" value="Genomic_DNA"/>
</dbReference>
<dbReference type="InterPro" id="IPR036915">
    <property type="entry name" value="Cyclin-like_sf"/>
</dbReference>
<evidence type="ECO:0000256" key="1">
    <source>
        <dbReference type="ARBA" id="ARBA00008742"/>
    </source>
</evidence>
<protein>
    <recommendedName>
        <fullName evidence="7">Cyclin-like domain-containing protein</fullName>
    </recommendedName>
</protein>
<feature type="compositionally biased region" description="Low complexity" evidence="6">
    <location>
        <begin position="44"/>
        <end position="58"/>
    </location>
</feature>
<dbReference type="InterPro" id="IPR006671">
    <property type="entry name" value="Cyclin_N"/>
</dbReference>
<feature type="compositionally biased region" description="Polar residues" evidence="6">
    <location>
        <begin position="31"/>
        <end position="43"/>
    </location>
</feature>
<dbReference type="PROSITE" id="PS00292">
    <property type="entry name" value="CYCLINS"/>
    <property type="match status" value="1"/>
</dbReference>
<evidence type="ECO:0000256" key="4">
    <source>
        <dbReference type="ARBA" id="ARBA00023306"/>
    </source>
</evidence>
<dbReference type="SMART" id="SM00385">
    <property type="entry name" value="CYCLIN"/>
    <property type="match status" value="1"/>
</dbReference>
<keyword evidence="2" id="KW-0132">Cell division</keyword>
<evidence type="ECO:0000256" key="2">
    <source>
        <dbReference type="ARBA" id="ARBA00022618"/>
    </source>
</evidence>
<dbReference type="GO" id="GO:0051726">
    <property type="term" value="P:regulation of cell cycle"/>
    <property type="evidence" value="ECO:0007669"/>
    <property type="project" value="UniProtKB-ARBA"/>
</dbReference>
<dbReference type="InterPro" id="IPR004367">
    <property type="entry name" value="Cyclin_C-dom"/>
</dbReference>
<evidence type="ECO:0000313" key="8">
    <source>
        <dbReference type="EMBL" id="KAG7196145.1"/>
    </source>
</evidence>
<dbReference type="InterPro" id="IPR039361">
    <property type="entry name" value="Cyclin"/>
</dbReference>
<feature type="compositionally biased region" description="Polar residues" evidence="6">
    <location>
        <begin position="561"/>
        <end position="574"/>
    </location>
</feature>
<evidence type="ECO:0000256" key="3">
    <source>
        <dbReference type="ARBA" id="ARBA00023127"/>
    </source>
</evidence>
<evidence type="ECO:0000259" key="7">
    <source>
        <dbReference type="SMART" id="SM00385"/>
    </source>
</evidence>
<dbReference type="InterPro" id="IPR048258">
    <property type="entry name" value="Cyclins_cyclin-box"/>
</dbReference>
<evidence type="ECO:0000313" key="9">
    <source>
        <dbReference type="Proteomes" id="UP000790833"/>
    </source>
</evidence>
<evidence type="ECO:0000256" key="6">
    <source>
        <dbReference type="SAM" id="MobiDB-lite"/>
    </source>
</evidence>
<dbReference type="PANTHER" id="PTHR10177">
    <property type="entry name" value="CYCLINS"/>
    <property type="match status" value="1"/>
</dbReference>
<dbReference type="AlphaFoldDB" id="A0A9P7VE37"/>
<dbReference type="Gene3D" id="1.10.472.10">
    <property type="entry name" value="Cyclin-like"/>
    <property type="match status" value="2"/>
</dbReference>
<accession>A0A9P7VE37</accession>
<feature type="compositionally biased region" description="Low complexity" evidence="6">
    <location>
        <begin position="16"/>
        <end position="30"/>
    </location>
</feature>
<dbReference type="OrthoDB" id="5590282at2759"/>
<keyword evidence="9" id="KW-1185">Reference proteome</keyword>
<evidence type="ECO:0000256" key="5">
    <source>
        <dbReference type="RuleBase" id="RU000383"/>
    </source>
</evidence>
<keyword evidence="3 5" id="KW-0195">Cyclin</keyword>
<comment type="caution">
    <text evidence="8">The sequence shown here is derived from an EMBL/GenBank/DDBJ whole genome shotgun (WGS) entry which is preliminary data.</text>
</comment>
<reference evidence="8" key="1">
    <citation type="submission" date="2021-03" db="EMBL/GenBank/DDBJ databases">
        <authorList>
            <person name="Palmer J.M."/>
        </authorList>
    </citation>
    <scope>NUCLEOTIDE SEQUENCE</scope>
    <source>
        <strain evidence="8">ARV_011</strain>
    </source>
</reference>
<feature type="region of interest" description="Disordered" evidence="6">
    <location>
        <begin position="664"/>
        <end position="684"/>
    </location>
</feature>
<dbReference type="FunFam" id="1.10.472.10:FF:000010">
    <property type="entry name" value="G1/S-specific cyclin Cln1"/>
    <property type="match status" value="1"/>
</dbReference>
<dbReference type="CDD" id="cd20559">
    <property type="entry name" value="CYCLIN_ScCLN_like"/>
    <property type="match status" value="1"/>
</dbReference>
<sequence length="684" mass="78530">MGFPSQRSCSGFRLAPPNNGSSPDYSSNSSLTALDGTTESMGTHQNQHVNNYSNNSNNRPPPLPQFNGPQVGTFKTTSNNTMLPPRSLLRLNSTPTDVNCDITYGPFHNFKPPAFRVFDEKFYYNYNFHHGTYPSSSHHTTRHTKLGPPTFIKRYRYHECWEQCETTIVKQSIEEWKDEVNLDYQLREMELLINPGMIDLQPEIQWFMRPYLLDFLLELHLTFRLCDSTLFMCQNILDRYCAKRIVFKRHYQLVGCTALWIAAKFEDKKSRVPTLKELSDMCRRAYDEEMFVQMEMHILSTLDWSLKQSTLEDCIHLAFEHTNLFDSGTLTTTPPRSRQEYFCQKVRYKNNRKKNAEVICVARFLCELSLYDRYFLTVPPSTTATCAVLMACNMLGWHSAGLHFTELIKQFISEMDPLKEVNENELPEIQASFLSGVTQQLVGQFRKVCLMLILQFTNITDVLSKKYEAKGVIETLTHFINGKEWEMAFIHKNGEAIRGEINLNLGSSNSLIPFVDSLLNVRSLSWDELFNALKQTEDENMFSLPPPAPQFAFDKTHYDNSKNSSPPNYTYQSPRRNRSESQELVPLTPPSANSLYSVFSSATSRYTANNSPSDIPDLATLHTISSGHTNTPMANILTTDNHLHQPDNYKLSFRAETTTGVFNVQQSSSRMDEDCEDTANQYEP</sequence>
<keyword evidence="4" id="KW-0131">Cell cycle</keyword>
<dbReference type="Pfam" id="PF00134">
    <property type="entry name" value="Cyclin_N"/>
    <property type="match status" value="1"/>
</dbReference>
<feature type="domain" description="Cyclin-like" evidence="7">
    <location>
        <begin position="214"/>
        <end position="300"/>
    </location>
</feature>
<feature type="region of interest" description="Disordered" evidence="6">
    <location>
        <begin position="1"/>
        <end position="66"/>
    </location>
</feature>
<dbReference type="GO" id="GO:0044843">
    <property type="term" value="P:cell cycle G1/S phase transition"/>
    <property type="evidence" value="ECO:0007669"/>
    <property type="project" value="UniProtKB-ARBA"/>
</dbReference>
<dbReference type="Proteomes" id="UP000790833">
    <property type="component" value="Unassembled WGS sequence"/>
</dbReference>
<organism evidence="8 9">
    <name type="scientific">Scheffersomyces spartinae</name>
    <dbReference type="NCBI Taxonomy" id="45513"/>
    <lineage>
        <taxon>Eukaryota</taxon>
        <taxon>Fungi</taxon>
        <taxon>Dikarya</taxon>
        <taxon>Ascomycota</taxon>
        <taxon>Saccharomycotina</taxon>
        <taxon>Pichiomycetes</taxon>
        <taxon>Debaryomycetaceae</taxon>
        <taxon>Scheffersomyces</taxon>
    </lineage>
</organism>
<name>A0A9P7VE37_9ASCO</name>
<dbReference type="CDD" id="cd20537">
    <property type="entry name" value="CYCLIN_CCNO-like_rpt2"/>
    <property type="match status" value="1"/>
</dbReference>